<dbReference type="GO" id="GO:0005096">
    <property type="term" value="F:GTPase activator activity"/>
    <property type="evidence" value="ECO:0007669"/>
    <property type="project" value="UniProtKB-KW"/>
</dbReference>
<name>A0A7R8CDW4_LEPSM</name>
<dbReference type="InterPro" id="IPR035969">
    <property type="entry name" value="Rab-GAP_TBC_sf"/>
</dbReference>
<dbReference type="InterPro" id="IPR053793">
    <property type="entry name" value="PB1-like"/>
</dbReference>
<dbReference type="SUPFAM" id="SSF47923">
    <property type="entry name" value="Ypt/Rab-GAP domain of gyp1p"/>
    <property type="match status" value="2"/>
</dbReference>
<dbReference type="EMBL" id="HG994589">
    <property type="protein sequence ID" value="CAF2790318.1"/>
    <property type="molecule type" value="Genomic_DNA"/>
</dbReference>
<evidence type="ECO:0000313" key="4">
    <source>
        <dbReference type="Proteomes" id="UP000675881"/>
    </source>
</evidence>
<dbReference type="Gene3D" id="1.10.472.80">
    <property type="entry name" value="Ypt/Rab-GAP domain of gyp1p, domain 3"/>
    <property type="match status" value="1"/>
</dbReference>
<feature type="compositionally biased region" description="Low complexity" evidence="2">
    <location>
        <begin position="464"/>
        <end position="484"/>
    </location>
</feature>
<dbReference type="InterPro" id="IPR000195">
    <property type="entry name" value="Rab-GAP-TBC_dom"/>
</dbReference>
<dbReference type="Gene3D" id="1.10.8.270">
    <property type="entry name" value="putative rabgap domain of human tbc1 domain family member 14 like domains"/>
    <property type="match status" value="1"/>
</dbReference>
<evidence type="ECO:0000256" key="2">
    <source>
        <dbReference type="SAM" id="MobiDB-lite"/>
    </source>
</evidence>
<dbReference type="OrthoDB" id="10264062at2759"/>
<organism evidence="3 4">
    <name type="scientific">Lepeophtheirus salmonis</name>
    <name type="common">Salmon louse</name>
    <name type="synonym">Caligus salmonis</name>
    <dbReference type="NCBI Taxonomy" id="72036"/>
    <lineage>
        <taxon>Eukaryota</taxon>
        <taxon>Metazoa</taxon>
        <taxon>Ecdysozoa</taxon>
        <taxon>Arthropoda</taxon>
        <taxon>Crustacea</taxon>
        <taxon>Multicrustacea</taxon>
        <taxon>Hexanauplia</taxon>
        <taxon>Copepoda</taxon>
        <taxon>Siphonostomatoida</taxon>
        <taxon>Caligidae</taxon>
        <taxon>Lepeophtheirus</taxon>
    </lineage>
</organism>
<evidence type="ECO:0000313" key="3">
    <source>
        <dbReference type="EMBL" id="CAF2790318.1"/>
    </source>
</evidence>
<dbReference type="Proteomes" id="UP000675881">
    <property type="component" value="Chromosome 10"/>
</dbReference>
<dbReference type="AlphaFoldDB" id="A0A7R8CDW4"/>
<sequence length="655" mass="74095">MKEMQFVSKQNVSNSLDSKKNRKFSIDPNLTSFEILRSLLTRAFDVGDHFCISFISSDDEWLPLLSDWDLDAAIISSSDPFLSLKIAESDRKGFVEEAATATLIVAEESLLKSSSSSLSSHHNFQYSNSVMGRNSPLADKEFQNFKDGVGELTHPRELRLAVYQGGIEPPLRKVVWKHILGVYPKGLNGKQRISYIKDKSREYHALKKTWTDIMLQGTMTDQIKLITNMVKKDVFRTDRHHSFFAGEENKNVNILFNILTTYALNHPSVGYCQGMSDLLAPLLVIMLDEPQSYISMTKKFNHLSEGIMFYDPEFFAYLKLHGADDLLFCYRWLLLEMKREFSFEDSCRVLESSLKIYLRLRFQLFKKISDTPYARVAALRKRTGSSDASLGDKISQHAKIGHKNLSLATEGCRPRIQSDGSVNDRIRKVDYDLMTKSVSADKVKKVVKDLHDFYKLASVKSGNNTNSSNITATTTNNGNNSNSTDAHQQFSHSTSKISTSSESEKSEGGDNTNHSNEETSTVPDKMSDIEELNSSSTVALIDPFDPNEVGYSQANGSNLSIVCKRLPSPTDFGDGNPFLMFLCISILIQHRGHILSHKHNVEKTLHIARKLFAEYLNEDWSLSETNSNMKFGHHQNYKNKLKVCELMESWSSLEN</sequence>
<reference evidence="3" key="1">
    <citation type="submission" date="2021-02" db="EMBL/GenBank/DDBJ databases">
        <authorList>
            <person name="Bekaert M."/>
        </authorList>
    </citation>
    <scope>NUCLEOTIDE SEQUENCE</scope>
    <source>
        <strain evidence="3">IoA-00</strain>
    </source>
</reference>
<dbReference type="PANTHER" id="PTHR22957:SF333">
    <property type="entry name" value="TBC1 DOMAIN FAMILY MEMBER 25"/>
    <property type="match status" value="1"/>
</dbReference>
<gene>
    <name evidence="3" type="ORF">LSAA_2548</name>
</gene>
<protein>
    <submittedName>
        <fullName evidence="3">(salmon louse) hypothetical protein</fullName>
    </submittedName>
</protein>
<dbReference type="SMART" id="SM00164">
    <property type="entry name" value="TBC"/>
    <property type="match status" value="1"/>
</dbReference>
<dbReference type="PANTHER" id="PTHR22957">
    <property type="entry name" value="TBC1 DOMAIN FAMILY MEMBER GTPASE-ACTIVATING PROTEIN"/>
    <property type="match status" value="1"/>
</dbReference>
<dbReference type="GO" id="GO:0005776">
    <property type="term" value="C:autophagosome"/>
    <property type="evidence" value="ECO:0007669"/>
    <property type="project" value="TreeGrafter"/>
</dbReference>
<dbReference type="Pfam" id="PF00566">
    <property type="entry name" value="RabGAP-TBC"/>
    <property type="match status" value="1"/>
</dbReference>
<evidence type="ECO:0000256" key="1">
    <source>
        <dbReference type="ARBA" id="ARBA00022468"/>
    </source>
</evidence>
<proteinExistence type="predicted"/>
<accession>A0A7R8CDW4</accession>
<keyword evidence="1" id="KW-0343">GTPase activation</keyword>
<dbReference type="PROSITE" id="PS51745">
    <property type="entry name" value="PB1"/>
    <property type="match status" value="1"/>
</dbReference>
<feature type="compositionally biased region" description="Polar residues" evidence="2">
    <location>
        <begin position="509"/>
        <end position="522"/>
    </location>
</feature>
<feature type="compositionally biased region" description="Low complexity" evidence="2">
    <location>
        <begin position="491"/>
        <end position="501"/>
    </location>
</feature>
<dbReference type="PROSITE" id="PS50086">
    <property type="entry name" value="TBC_RABGAP"/>
    <property type="match status" value="1"/>
</dbReference>
<keyword evidence="4" id="KW-1185">Reference proteome</keyword>
<feature type="region of interest" description="Disordered" evidence="2">
    <location>
        <begin position="464"/>
        <end position="527"/>
    </location>
</feature>
<dbReference type="GO" id="GO:1901096">
    <property type="term" value="P:regulation of autophagosome maturation"/>
    <property type="evidence" value="ECO:0007669"/>
    <property type="project" value="TreeGrafter"/>
</dbReference>